<keyword evidence="3" id="KW-0813">Transport</keyword>
<feature type="transmembrane region" description="Helical" evidence="10">
    <location>
        <begin position="597"/>
        <end position="619"/>
    </location>
</feature>
<evidence type="ECO:0000256" key="3">
    <source>
        <dbReference type="ARBA" id="ARBA00022448"/>
    </source>
</evidence>
<evidence type="ECO:0000313" key="13">
    <source>
        <dbReference type="Proteomes" id="UP001140217"/>
    </source>
</evidence>
<proteinExistence type="inferred from homology"/>
<keyword evidence="4 10" id="KW-0812">Transmembrane</keyword>
<dbReference type="InterPro" id="IPR034003">
    <property type="entry name" value="ABCG_PDR_2"/>
</dbReference>
<comment type="subcellular location">
    <subcellularLocation>
        <location evidence="1">Membrane</location>
        <topology evidence="1">Multi-pass membrane protein</topology>
    </subcellularLocation>
</comment>
<dbReference type="GO" id="GO:0016020">
    <property type="term" value="C:membrane"/>
    <property type="evidence" value="ECO:0007669"/>
    <property type="project" value="UniProtKB-SubCell"/>
</dbReference>
<dbReference type="InterPro" id="IPR013525">
    <property type="entry name" value="ABC2_TM"/>
</dbReference>
<organism evidence="12 13">
    <name type="scientific">Coemansia javaensis</name>
    <dbReference type="NCBI Taxonomy" id="2761396"/>
    <lineage>
        <taxon>Eukaryota</taxon>
        <taxon>Fungi</taxon>
        <taxon>Fungi incertae sedis</taxon>
        <taxon>Zoopagomycota</taxon>
        <taxon>Kickxellomycotina</taxon>
        <taxon>Kickxellomycetes</taxon>
        <taxon>Kickxellales</taxon>
        <taxon>Kickxellaceae</taxon>
        <taxon>Coemansia</taxon>
    </lineage>
</organism>
<evidence type="ECO:0000256" key="7">
    <source>
        <dbReference type="ARBA" id="ARBA00022989"/>
    </source>
</evidence>
<feature type="transmembrane region" description="Helical" evidence="10">
    <location>
        <begin position="491"/>
        <end position="512"/>
    </location>
</feature>
<evidence type="ECO:0000256" key="2">
    <source>
        <dbReference type="ARBA" id="ARBA00006012"/>
    </source>
</evidence>
<feature type="transmembrane region" description="Helical" evidence="10">
    <location>
        <begin position="1414"/>
        <end position="1435"/>
    </location>
</feature>
<feature type="transmembrane region" description="Helical" evidence="10">
    <location>
        <begin position="1182"/>
        <end position="1199"/>
    </location>
</feature>
<feature type="domain" description="ABC transporter" evidence="11">
    <location>
        <begin position="129"/>
        <end position="376"/>
    </location>
</feature>
<comment type="caution">
    <text evidence="12">The sequence shown here is derived from an EMBL/GenBank/DDBJ whole genome shotgun (WGS) entry which is preliminary data.</text>
</comment>
<dbReference type="Pfam" id="PF01061">
    <property type="entry name" value="ABC2_membrane"/>
    <property type="match status" value="2"/>
</dbReference>
<evidence type="ECO:0000313" key="12">
    <source>
        <dbReference type="EMBL" id="KAJ2784514.1"/>
    </source>
</evidence>
<feature type="transmembrane region" description="Helical" evidence="10">
    <location>
        <begin position="524"/>
        <end position="542"/>
    </location>
</feature>
<dbReference type="Pfam" id="PF19055">
    <property type="entry name" value="ABC2_membrane_7"/>
    <property type="match status" value="2"/>
</dbReference>
<dbReference type="OrthoDB" id="245989at2759"/>
<dbReference type="CDD" id="cd03232">
    <property type="entry name" value="ABCG_PDR_domain2"/>
    <property type="match status" value="1"/>
</dbReference>
<dbReference type="PANTHER" id="PTHR19241">
    <property type="entry name" value="ATP-BINDING CASSETTE TRANSPORTER"/>
    <property type="match status" value="1"/>
</dbReference>
<dbReference type="PROSITE" id="PS00211">
    <property type="entry name" value="ABC_TRANSPORTER_1"/>
    <property type="match status" value="1"/>
</dbReference>
<dbReference type="InterPro" id="IPR003593">
    <property type="entry name" value="AAA+_ATPase"/>
</dbReference>
<sequence>MADDKIEPLDSGPAEMARGRASASPLGLGDMEAQMSFGEPLNVSVTRAATRFQSIQRGRTQSPAEVEEGEFDVRAWLIGQQEKGDGVFAKRFGLLFRDLNIYGSDVRPRHIGTLITPLWKLIKGVRNGYGVFELLKGTKGRHLIRDFTGDVREGEMLLVLGRPDAGCSTLLRVLGNHRKTYTKITGTVSYGGMSPKEIHRHYRGEVAYNQEEDMHFSTLTVRKTLEFAIQCKTPSRQVLPDSRNHNREVLDALFEVYGLGRCADTIVGNAFLRGVSGGERKRVSIAEQVAVGSSIQLWDGSTRGLDSSSALDYVRSLRIGADVMKQTVLATIYQASESIYKLFDKVLVIEEGRQVYFGPTNKAVAYFEALGIQKPARQTTADFLTGITQLNERRVAPGFEDKAPRTPEEFEAAWRGSAEYAAVQKSVDAFEEQIKEDQRAAELREFVDRTKMGTAWSKLRRLSPYTTTILYQLLLLIKREWGLIIGQPARLLYMFTYYVAFAIIGGTLFIRLPHNTSSYFSRGGLLFYTILFNALTSMSEIPKAMSGRLVIYKHKALAMYHPGALSLAQTVTDLPFAVLQVLVFGSIVYWATALQRYGGQFLAFLLFLFMTTMCMTALFRLMGQISPNLDFGHSLSGITLLFMVLYVGYLIPPQMMHHYFKWIYWINPMAYGFKALLSNEYRNINYPCASGSLVPDIPGASIANRVCTVTGSVPGSLRVRGRKYLEDGFQIYVQDQWKDFIAVTCFWILFVILNTLVIEFVEFGNVGYTTKVFKRYRPNVSKLQDEYVEGDASERPFANIPEGGPSDEQIARGTTYTWKGVNYTVPVKGGQRQLLHDVSGYIKPGTMTALMGSSGAGKTTLLDALSQRKTIGRLEGEILMNGAPQPRSFRRVTGYCEQLDVHNPFATVREALRFSACLRRPAAVLDSEKNAYVERVIYLLGLTDIADCQIGSPTSGEGISLEERKRLTIGIELVSRPKILFLDEPTSGLDAQASFKIVQFMRVLAAEGQTILCTIHQPSALLFEQFDRLLLLMRGGHTVYFGDLGPDAQTLIQYFERNGAEKCPPTANPAEYILDAVNSGKDWSETWRSSDERSAVLGEIDRINHIKETSGHANSEADESTSKYARPLPVQIHAVTMRMLRGHWRDRQYNLMRLALQIVCALVVGFSFINEGDGVAQTQNKIFAILDTAILSVLIINQVQPQFLRQRLYYGRESSSNMYGWEAFTFAVIFTEWPFAIFCNSIFFVCFYWIVDFGAGAPRVGYFYLMYILLGIFSVSIAQGIASFSPNEVVIMVINPIFTTMMTMFCGVIIPYADMPLFWRRWMYWVSPYHYYIEGVMVSTLYNRPIRCRPSDMRVFIPPAGQTCGQYAGNWISTANGYIYDLAASDFCQYCPYKLGQEYYHRLDWWHAHKWRNFGILIGFTGFNLVFATVMTRLYKVNKR</sequence>
<dbReference type="CDD" id="cd03233">
    <property type="entry name" value="ABCG_PDR_domain1"/>
    <property type="match status" value="1"/>
</dbReference>
<evidence type="ECO:0000259" key="11">
    <source>
        <dbReference type="PROSITE" id="PS50893"/>
    </source>
</evidence>
<keyword evidence="6 12" id="KW-0067">ATP-binding</keyword>
<dbReference type="SMART" id="SM00382">
    <property type="entry name" value="AAA"/>
    <property type="match status" value="2"/>
</dbReference>
<feature type="domain" description="ABC transporter" evidence="11">
    <location>
        <begin position="816"/>
        <end position="1060"/>
    </location>
</feature>
<dbReference type="GO" id="GO:0140359">
    <property type="term" value="F:ABC-type transporter activity"/>
    <property type="evidence" value="ECO:0007669"/>
    <property type="project" value="InterPro"/>
</dbReference>
<name>A0A9W8HGA7_9FUNG</name>
<feature type="transmembrane region" description="Helical" evidence="10">
    <location>
        <begin position="1262"/>
        <end position="1282"/>
    </location>
</feature>
<evidence type="ECO:0000256" key="9">
    <source>
        <dbReference type="SAM" id="MobiDB-lite"/>
    </source>
</evidence>
<feature type="transmembrane region" description="Helical" evidence="10">
    <location>
        <begin position="1219"/>
        <end position="1250"/>
    </location>
</feature>
<dbReference type="EMBL" id="JANBUL010000025">
    <property type="protein sequence ID" value="KAJ2784514.1"/>
    <property type="molecule type" value="Genomic_DNA"/>
</dbReference>
<keyword evidence="13" id="KW-1185">Reference proteome</keyword>
<dbReference type="Pfam" id="PF00005">
    <property type="entry name" value="ABC_tran"/>
    <property type="match status" value="2"/>
</dbReference>
<reference evidence="12" key="1">
    <citation type="submission" date="2022-07" db="EMBL/GenBank/DDBJ databases">
        <title>Phylogenomic reconstructions and comparative analyses of Kickxellomycotina fungi.</title>
        <authorList>
            <person name="Reynolds N.K."/>
            <person name="Stajich J.E."/>
            <person name="Barry K."/>
            <person name="Grigoriev I.V."/>
            <person name="Crous P."/>
            <person name="Smith M.E."/>
        </authorList>
    </citation>
    <scope>NUCLEOTIDE SEQUENCE</scope>
    <source>
        <strain evidence="12">NBRC 105414</strain>
    </source>
</reference>
<gene>
    <name evidence="12" type="primary">SNQ2_1</name>
    <name evidence="12" type="ORF">H4R18_001054</name>
</gene>
<keyword evidence="7 10" id="KW-1133">Transmembrane helix</keyword>
<dbReference type="InterPro" id="IPR043926">
    <property type="entry name" value="ABCG_dom"/>
</dbReference>
<evidence type="ECO:0000256" key="10">
    <source>
        <dbReference type="SAM" id="Phobius"/>
    </source>
</evidence>
<dbReference type="GO" id="GO:0005524">
    <property type="term" value="F:ATP binding"/>
    <property type="evidence" value="ECO:0007669"/>
    <property type="project" value="UniProtKB-KW"/>
</dbReference>
<evidence type="ECO:0000256" key="1">
    <source>
        <dbReference type="ARBA" id="ARBA00004141"/>
    </source>
</evidence>
<evidence type="ECO:0000256" key="6">
    <source>
        <dbReference type="ARBA" id="ARBA00022840"/>
    </source>
</evidence>
<evidence type="ECO:0000256" key="4">
    <source>
        <dbReference type="ARBA" id="ARBA00022692"/>
    </source>
</evidence>
<evidence type="ECO:0000256" key="5">
    <source>
        <dbReference type="ARBA" id="ARBA00022741"/>
    </source>
</evidence>
<protein>
    <submittedName>
        <fullName evidence="12">ATP-binding cassette transporter snq2</fullName>
    </submittedName>
</protein>
<dbReference type="InterPro" id="IPR010929">
    <property type="entry name" value="PDR_CDR_ABC"/>
</dbReference>
<feature type="transmembrane region" description="Helical" evidence="10">
    <location>
        <begin position="1289"/>
        <end position="1313"/>
    </location>
</feature>
<dbReference type="Pfam" id="PF06422">
    <property type="entry name" value="PDR_CDR"/>
    <property type="match status" value="2"/>
</dbReference>
<dbReference type="FunFam" id="3.40.50.300:FF:000054">
    <property type="entry name" value="ABC multidrug transporter atrF"/>
    <property type="match status" value="1"/>
</dbReference>
<dbReference type="Gene3D" id="3.40.50.300">
    <property type="entry name" value="P-loop containing nucleotide triphosphate hydrolases"/>
    <property type="match status" value="2"/>
</dbReference>
<dbReference type="SUPFAM" id="SSF52540">
    <property type="entry name" value="P-loop containing nucleoside triphosphate hydrolases"/>
    <property type="match status" value="2"/>
</dbReference>
<comment type="similarity">
    <text evidence="2">Belongs to the ABC transporter superfamily. ABCG family. PDR (TC 3.A.1.205) subfamily.</text>
</comment>
<dbReference type="InterPro" id="IPR003439">
    <property type="entry name" value="ABC_transporter-like_ATP-bd"/>
</dbReference>
<dbReference type="InterPro" id="IPR027417">
    <property type="entry name" value="P-loop_NTPase"/>
</dbReference>
<feature type="transmembrane region" description="Helical" evidence="10">
    <location>
        <begin position="740"/>
        <end position="761"/>
    </location>
</feature>
<feature type="transmembrane region" description="Helical" evidence="10">
    <location>
        <begin position="631"/>
        <end position="651"/>
    </location>
</feature>
<feature type="region of interest" description="Disordered" evidence="9">
    <location>
        <begin position="1"/>
        <end position="25"/>
    </location>
</feature>
<keyword evidence="5" id="KW-0547">Nucleotide-binding</keyword>
<dbReference type="InterPro" id="IPR017871">
    <property type="entry name" value="ABC_transporter-like_CS"/>
</dbReference>
<dbReference type="Proteomes" id="UP001140217">
    <property type="component" value="Unassembled WGS sequence"/>
</dbReference>
<feature type="transmembrane region" description="Helical" evidence="10">
    <location>
        <begin position="563"/>
        <end position="591"/>
    </location>
</feature>
<dbReference type="InterPro" id="IPR034001">
    <property type="entry name" value="ABCG_PDR_1"/>
</dbReference>
<keyword evidence="8 10" id="KW-0472">Membrane</keyword>
<evidence type="ECO:0000256" key="8">
    <source>
        <dbReference type="ARBA" id="ARBA00023136"/>
    </source>
</evidence>
<feature type="transmembrane region" description="Helical" evidence="10">
    <location>
        <begin position="1151"/>
        <end position="1170"/>
    </location>
</feature>
<dbReference type="PROSITE" id="PS50893">
    <property type="entry name" value="ABC_TRANSPORTER_2"/>
    <property type="match status" value="2"/>
</dbReference>
<dbReference type="GO" id="GO:0016887">
    <property type="term" value="F:ATP hydrolysis activity"/>
    <property type="evidence" value="ECO:0007669"/>
    <property type="project" value="InterPro"/>
</dbReference>
<accession>A0A9W8HGA7</accession>